<proteinExistence type="predicted"/>
<dbReference type="RefSeq" id="XP_018291256.1">
    <property type="nucleotide sequence ID" value="XM_018431494.1"/>
</dbReference>
<organism evidence="1 2">
    <name type="scientific">Phycomyces blakesleeanus (strain ATCC 8743b / DSM 1359 / FGSC 10004 / NBRC 33097 / NRRL 1555)</name>
    <dbReference type="NCBI Taxonomy" id="763407"/>
    <lineage>
        <taxon>Eukaryota</taxon>
        <taxon>Fungi</taxon>
        <taxon>Fungi incertae sedis</taxon>
        <taxon>Mucoromycota</taxon>
        <taxon>Mucoromycotina</taxon>
        <taxon>Mucoromycetes</taxon>
        <taxon>Mucorales</taxon>
        <taxon>Phycomycetaceae</taxon>
        <taxon>Phycomyces</taxon>
    </lineage>
</organism>
<gene>
    <name evidence="1" type="ORF">PHYBLDRAFT_145619</name>
</gene>
<evidence type="ECO:0000313" key="2">
    <source>
        <dbReference type="Proteomes" id="UP000077315"/>
    </source>
</evidence>
<dbReference type="VEuPathDB" id="FungiDB:PHYBLDRAFT_145619"/>
<dbReference type="EMBL" id="KV440981">
    <property type="protein sequence ID" value="OAD73216.1"/>
    <property type="molecule type" value="Genomic_DNA"/>
</dbReference>
<keyword evidence="2" id="KW-1185">Reference proteome</keyword>
<dbReference type="Proteomes" id="UP000077315">
    <property type="component" value="Unassembled WGS sequence"/>
</dbReference>
<name>A0A167MLQ2_PHYB8</name>
<evidence type="ECO:0000313" key="1">
    <source>
        <dbReference type="EMBL" id="OAD73216.1"/>
    </source>
</evidence>
<accession>A0A167MLQ2</accession>
<sequence length="240" mass="26746">MAEKIKMKTTRLIAQLLGRRTSNRQIGGSNPSVGHFFQFFTKTQKFRPNSVSHSPQYHSILKHCLEAFSVIWEAHFQPIFKEVLIVNNQSFKLKGEKLLIAVAAAATAAATEKKLNTTRLIAQLLGRRTSNRQIGGSNPSVGHFCQFSPKPRNSGLTVVQIAGFRPPVSSKDKPGLQGLFRSPSLFSVVSHSPQYHNILKHCSEALSVIWEAHFQNIFKEVPIVNNRVAAIVILNIIRLS</sequence>
<dbReference type="AlphaFoldDB" id="A0A167MLQ2"/>
<reference evidence="2" key="1">
    <citation type="submission" date="2015-06" db="EMBL/GenBank/DDBJ databases">
        <title>Expansion of signal transduction pathways in fungi by whole-genome duplication.</title>
        <authorList>
            <consortium name="DOE Joint Genome Institute"/>
            <person name="Corrochano L.M."/>
            <person name="Kuo A."/>
            <person name="Marcet-Houben M."/>
            <person name="Polaino S."/>
            <person name="Salamov A."/>
            <person name="Villalobos J.M."/>
            <person name="Alvarez M.I."/>
            <person name="Avalos J."/>
            <person name="Benito E.P."/>
            <person name="Benoit I."/>
            <person name="Burger G."/>
            <person name="Camino L.P."/>
            <person name="Canovas D."/>
            <person name="Cerda-Olmedo E."/>
            <person name="Cheng J.-F."/>
            <person name="Dominguez A."/>
            <person name="Elias M."/>
            <person name="Eslava A.P."/>
            <person name="Glaser F."/>
            <person name="Grimwood J."/>
            <person name="Gutierrez G."/>
            <person name="Heitman J."/>
            <person name="Henrissat B."/>
            <person name="Iturriaga E.A."/>
            <person name="Lang B.F."/>
            <person name="Lavin J.L."/>
            <person name="Lee S."/>
            <person name="Li W."/>
            <person name="Lindquist E."/>
            <person name="Lopez-Garcia S."/>
            <person name="Luque E.M."/>
            <person name="Marcos A.T."/>
            <person name="Martin J."/>
            <person name="McCluskey K."/>
            <person name="Medina H.R."/>
            <person name="Miralles-Duran A."/>
            <person name="Miyazaki A."/>
            <person name="Munoz-Torres E."/>
            <person name="Oguiza J.A."/>
            <person name="Ohm R."/>
            <person name="Olmedo M."/>
            <person name="Orejas M."/>
            <person name="Ortiz-Castellanos L."/>
            <person name="Pisabarro A.G."/>
            <person name="Rodriguez-Romero J."/>
            <person name="Ruiz-Herrera J."/>
            <person name="Ruiz-Vazquez R."/>
            <person name="Sanz C."/>
            <person name="Schackwitz W."/>
            <person name="Schmutz J."/>
            <person name="Shahriari M."/>
            <person name="Shelest E."/>
            <person name="Silva-Franco F."/>
            <person name="Soanes D."/>
            <person name="Syed K."/>
            <person name="Tagua V.G."/>
            <person name="Talbot N.J."/>
            <person name="Thon M."/>
            <person name="De vries R.P."/>
            <person name="Wiebenga A."/>
            <person name="Yadav J.S."/>
            <person name="Braun E.L."/>
            <person name="Baker S."/>
            <person name="Garre V."/>
            <person name="Horwitz B."/>
            <person name="Torres-Martinez S."/>
            <person name="Idnurm A."/>
            <person name="Herrera-Estrella A."/>
            <person name="Gabaldon T."/>
            <person name="Grigoriev I.V."/>
        </authorList>
    </citation>
    <scope>NUCLEOTIDE SEQUENCE [LARGE SCALE GENOMIC DNA]</scope>
    <source>
        <strain evidence="2">NRRL 1555(-)</strain>
    </source>
</reference>
<dbReference type="InParanoid" id="A0A167MLQ2"/>
<dbReference type="GeneID" id="28992400"/>
<protein>
    <submittedName>
        <fullName evidence="1">Uncharacterized protein</fullName>
    </submittedName>
</protein>